<keyword evidence="1" id="KW-0175">Coiled coil</keyword>
<feature type="region of interest" description="Disordered" evidence="2">
    <location>
        <begin position="1"/>
        <end position="26"/>
    </location>
</feature>
<protein>
    <recommendedName>
        <fullName evidence="3">Tc1-like transposase DDE domain-containing protein</fullName>
    </recommendedName>
</protein>
<organism evidence="4 5">
    <name type="scientific">Paramuricea clavata</name>
    <name type="common">Red gorgonian</name>
    <name type="synonym">Violescent sea-whip</name>
    <dbReference type="NCBI Taxonomy" id="317549"/>
    <lineage>
        <taxon>Eukaryota</taxon>
        <taxon>Metazoa</taxon>
        <taxon>Cnidaria</taxon>
        <taxon>Anthozoa</taxon>
        <taxon>Octocorallia</taxon>
        <taxon>Malacalcyonacea</taxon>
        <taxon>Plexauridae</taxon>
        <taxon>Paramuricea</taxon>
    </lineage>
</organism>
<dbReference type="AlphaFoldDB" id="A0A7D9I1Y1"/>
<comment type="caution">
    <text evidence="4">The sequence shown here is derived from an EMBL/GenBank/DDBJ whole genome shotgun (WGS) entry which is preliminary data.</text>
</comment>
<dbReference type="EMBL" id="CACRXK020002505">
    <property type="protein sequence ID" value="CAB3994642.1"/>
    <property type="molecule type" value="Genomic_DNA"/>
</dbReference>
<feature type="coiled-coil region" evidence="1">
    <location>
        <begin position="31"/>
        <end position="65"/>
    </location>
</feature>
<keyword evidence="5" id="KW-1185">Reference proteome</keyword>
<evidence type="ECO:0000256" key="1">
    <source>
        <dbReference type="SAM" id="Coils"/>
    </source>
</evidence>
<evidence type="ECO:0000256" key="2">
    <source>
        <dbReference type="SAM" id="MobiDB-lite"/>
    </source>
</evidence>
<feature type="compositionally biased region" description="Basic residues" evidence="2">
    <location>
        <begin position="277"/>
        <end position="287"/>
    </location>
</feature>
<dbReference type="InterPro" id="IPR036397">
    <property type="entry name" value="RNaseH_sf"/>
</dbReference>
<dbReference type="Gene3D" id="3.30.420.10">
    <property type="entry name" value="Ribonuclease H-like superfamily/Ribonuclease H"/>
    <property type="match status" value="1"/>
</dbReference>
<feature type="domain" description="Tc1-like transposase DDE" evidence="3">
    <location>
        <begin position="419"/>
        <end position="561"/>
    </location>
</feature>
<dbReference type="Gene3D" id="3.30.70.1820">
    <property type="entry name" value="L1 transposable element, RRM domain"/>
    <property type="match status" value="1"/>
</dbReference>
<dbReference type="Proteomes" id="UP001152795">
    <property type="component" value="Unassembled WGS sequence"/>
</dbReference>
<proteinExistence type="predicted"/>
<feature type="compositionally biased region" description="Basic and acidic residues" evidence="2">
    <location>
        <begin position="245"/>
        <end position="258"/>
    </location>
</feature>
<dbReference type="GO" id="GO:0003676">
    <property type="term" value="F:nucleic acid binding"/>
    <property type="evidence" value="ECO:0007669"/>
    <property type="project" value="InterPro"/>
</dbReference>
<feature type="region of interest" description="Disordered" evidence="2">
    <location>
        <begin position="245"/>
        <end position="347"/>
    </location>
</feature>
<evidence type="ECO:0000259" key="3">
    <source>
        <dbReference type="Pfam" id="PF13358"/>
    </source>
</evidence>
<gene>
    <name evidence="4" type="ORF">PACLA_8A052240</name>
</gene>
<evidence type="ECO:0000313" key="5">
    <source>
        <dbReference type="Proteomes" id="UP001152795"/>
    </source>
</evidence>
<evidence type="ECO:0000313" key="4">
    <source>
        <dbReference type="EMBL" id="CAB3994642.1"/>
    </source>
</evidence>
<name>A0A7D9I1Y1_PARCT</name>
<reference evidence="4" key="1">
    <citation type="submission" date="2020-04" db="EMBL/GenBank/DDBJ databases">
        <authorList>
            <person name="Alioto T."/>
            <person name="Alioto T."/>
            <person name="Gomez Garrido J."/>
        </authorList>
    </citation>
    <scope>NUCLEOTIDE SEQUENCE</scope>
    <source>
        <strain evidence="4">A484AB</strain>
    </source>
</reference>
<dbReference type="InterPro" id="IPR038717">
    <property type="entry name" value="Tc1-like_DDE_dom"/>
</dbReference>
<feature type="compositionally biased region" description="Pro residues" evidence="2">
    <location>
        <begin position="298"/>
        <end position="335"/>
    </location>
</feature>
<sequence>MSCRRKKRAVLMADRSGEQEETLSSEKKKSVEFLSNQYDQVLKELDQIKAEIKEVSKKYTEISNAIAAIEDYSFNYNVKVVGMPVVSEHERADETVEICLRLFTALGVKDISPYDIDIAHRVPTRRNFPNKPNPIICKFTRRISKEKVMAARKNVFKISPSDVGFHEQLSLEGLQLYDHLSPRLQTLLREAKLFKEANGYKFCWAKKGFIFLREFESSRAYLKARVPLSSGGPLKERRQKILDIVSKKRQEDKHERISQRRKCHAPKGAEAEGNTNKVRRLSHRSWTRKPLVAQRQPAIPPARRIPPQNPPLQPPQNPPQQPPQNPPQQPPPQPPAANNDELSKPRTSAVEIQAALLNDRVCTVDNLPAKSTIGDIIKNDLNYTYKKLTVIPKESLTEVVRERTLQYIMQMSELDPSRVHFFDELSVKTTTGNRIYGHALKGKPAVEVKRYASNCNYTVNLLQSIFGITNYGILNGASNGLEMFVVFNESLDIVDDVLANGDTVVMDNCGFHHGRFAEAKLRRMLENRGVTIFQPPYSPEFNTCEFSFRLMKAFMRKHEHFSVNFTEMTILRGLEEVTPEICRKFFRHCGFLV</sequence>
<dbReference type="Pfam" id="PF13358">
    <property type="entry name" value="DDE_3"/>
    <property type="match status" value="1"/>
</dbReference>
<accession>A0A7D9I1Y1</accession>